<dbReference type="AlphaFoldDB" id="A0A1K1ND32"/>
<dbReference type="InterPro" id="IPR014628">
    <property type="entry name" value="Man6P_isomerase_Firm_short"/>
</dbReference>
<dbReference type="InterPro" id="IPR014710">
    <property type="entry name" value="RmlC-like_jellyroll"/>
</dbReference>
<keyword evidence="1 3" id="KW-0479">Metal-binding</keyword>
<dbReference type="RefSeq" id="WP_081368526.1">
    <property type="nucleotide sequence ID" value="NZ_FPJA01000005.1"/>
</dbReference>
<organism evidence="5 6">
    <name type="scientific">Selenomonas ruminantium</name>
    <dbReference type="NCBI Taxonomy" id="971"/>
    <lineage>
        <taxon>Bacteria</taxon>
        <taxon>Bacillati</taxon>
        <taxon>Bacillota</taxon>
        <taxon>Negativicutes</taxon>
        <taxon>Selenomonadales</taxon>
        <taxon>Selenomonadaceae</taxon>
        <taxon>Selenomonas</taxon>
    </lineage>
</organism>
<dbReference type="CDD" id="cd07010">
    <property type="entry name" value="cupin_PMI_type_I_N_bac"/>
    <property type="match status" value="1"/>
</dbReference>
<comment type="cofactor">
    <cofactor evidence="3">
        <name>Zn(2+)</name>
        <dbReference type="ChEBI" id="CHEBI:29105"/>
    </cofactor>
    <text evidence="3">Binds 1 zinc ion per subunit.</text>
</comment>
<evidence type="ECO:0000256" key="2">
    <source>
        <dbReference type="ARBA" id="ARBA00022833"/>
    </source>
</evidence>
<evidence type="ECO:0000256" key="3">
    <source>
        <dbReference type="PIRSR" id="PIRSR036894-1"/>
    </source>
</evidence>
<feature type="active site" evidence="4">
    <location>
        <position position="175"/>
    </location>
</feature>
<dbReference type="GO" id="GO:0005975">
    <property type="term" value="P:carbohydrate metabolic process"/>
    <property type="evidence" value="ECO:0007669"/>
    <property type="project" value="InterPro"/>
</dbReference>
<evidence type="ECO:0000313" key="6">
    <source>
        <dbReference type="Proteomes" id="UP000182958"/>
    </source>
</evidence>
<dbReference type="PANTHER" id="PTHR42742">
    <property type="entry name" value="TRANSCRIPTIONAL REPRESSOR MPRA"/>
    <property type="match status" value="1"/>
</dbReference>
<keyword evidence="2 3" id="KW-0862">Zinc</keyword>
<name>A0A1K1ND32_SELRU</name>
<feature type="binding site" evidence="3">
    <location>
        <position position="98"/>
    </location>
    <ligand>
        <name>Zn(2+)</name>
        <dbReference type="ChEBI" id="CHEBI:29105"/>
    </ligand>
</feature>
<dbReference type="SUPFAM" id="SSF51182">
    <property type="entry name" value="RmlC-like cupins"/>
    <property type="match status" value="1"/>
</dbReference>
<dbReference type="Gene3D" id="2.60.120.10">
    <property type="entry name" value="Jelly Rolls"/>
    <property type="match status" value="1"/>
</dbReference>
<dbReference type="InterPro" id="IPR011051">
    <property type="entry name" value="RmlC_Cupin_sf"/>
</dbReference>
<keyword evidence="6" id="KW-1185">Reference proteome</keyword>
<dbReference type="Proteomes" id="UP000182958">
    <property type="component" value="Unassembled WGS sequence"/>
</dbReference>
<evidence type="ECO:0000313" key="5">
    <source>
        <dbReference type="EMBL" id="SFW32286.1"/>
    </source>
</evidence>
<keyword evidence="5" id="KW-0413">Isomerase</keyword>
<proteinExistence type="predicted"/>
<dbReference type="InterPro" id="IPR051804">
    <property type="entry name" value="Carb_Metab_Reg_Kinase/Isom"/>
</dbReference>
<dbReference type="PANTHER" id="PTHR42742:SF3">
    <property type="entry name" value="FRUCTOKINASE"/>
    <property type="match status" value="1"/>
</dbReference>
<evidence type="ECO:0000256" key="1">
    <source>
        <dbReference type="ARBA" id="ARBA00022723"/>
    </source>
</evidence>
<feature type="binding site" evidence="3">
    <location>
        <position position="155"/>
    </location>
    <ligand>
        <name>Zn(2+)</name>
        <dbReference type="ChEBI" id="CHEBI:29105"/>
    </ligand>
</feature>
<evidence type="ECO:0000256" key="4">
    <source>
        <dbReference type="PIRSR" id="PIRSR036894-2"/>
    </source>
</evidence>
<dbReference type="GO" id="GO:0046872">
    <property type="term" value="F:metal ion binding"/>
    <property type="evidence" value="ECO:0007669"/>
    <property type="project" value="UniProtKB-KW"/>
</dbReference>
<reference evidence="6" key="1">
    <citation type="submission" date="2016-11" db="EMBL/GenBank/DDBJ databases">
        <authorList>
            <person name="Varghese N."/>
            <person name="Submissions S."/>
        </authorList>
    </citation>
    <scope>NUCLEOTIDE SEQUENCE [LARGE SCALE GENOMIC DNA]</scope>
    <source>
        <strain evidence="6">C3</strain>
    </source>
</reference>
<gene>
    <name evidence="5" type="ORF">SAMN02910323_1305</name>
</gene>
<feature type="binding site" evidence="3">
    <location>
        <position position="80"/>
    </location>
    <ligand>
        <name>Zn(2+)</name>
        <dbReference type="ChEBI" id="CHEBI:29105"/>
    </ligand>
</feature>
<dbReference type="GO" id="GO:0004476">
    <property type="term" value="F:mannose-6-phosphate isomerase activity"/>
    <property type="evidence" value="ECO:0007669"/>
    <property type="project" value="InterPro"/>
</dbReference>
<dbReference type="PIRSF" id="PIRSF036894">
    <property type="entry name" value="PMI_Firm_short"/>
    <property type="match status" value="1"/>
</dbReference>
<protein>
    <submittedName>
        <fullName evidence="5">Mannose-6-phosphate isomerase</fullName>
    </submittedName>
</protein>
<accession>A0A1K1ND32</accession>
<sequence length="286" mass="32139">MLVLEPIVHETIWGGPRLTPLTTTGETQIGHLYSVYARKELSNKILNGVHAGKTLQEVRPDFPLTIALTEADKDLSLQVHPDDEAAQKLEHLARGKRESWYFLEAPKSGKLVNGCRLKDMEVIRKHVAENDYEGVLDYLPVTVGDYVFVEPGTLHAISAGSLVYEIEQGADFTYRFYDYDRVDAQGRKRELHTEKALACLHPELKSVVRQYQEGSPIVEATYATQLHHDLNSYENKQDKDVCFTFLKGQGTADGVELRPGMTVILSPGEKISELEAREAMSAWLTI</sequence>
<dbReference type="EMBL" id="FPJA01000005">
    <property type="protein sequence ID" value="SFW32286.1"/>
    <property type="molecule type" value="Genomic_DNA"/>
</dbReference>